<dbReference type="SUPFAM" id="SSF48452">
    <property type="entry name" value="TPR-like"/>
    <property type="match status" value="1"/>
</dbReference>
<accession>Q3A5G5</accession>
<evidence type="ECO:0000313" key="3">
    <source>
        <dbReference type="EMBL" id="ABA88392.1"/>
    </source>
</evidence>
<evidence type="ECO:0000259" key="2">
    <source>
        <dbReference type="Pfam" id="PF01973"/>
    </source>
</evidence>
<dbReference type="eggNOG" id="COG2604">
    <property type="taxonomic scope" value="Bacteria"/>
</dbReference>
<dbReference type="RefSeq" id="WP_011340861.1">
    <property type="nucleotide sequence ID" value="NC_007498.2"/>
</dbReference>
<dbReference type="InterPro" id="IPR011990">
    <property type="entry name" value="TPR-like_helical_dom_sf"/>
</dbReference>
<keyword evidence="1" id="KW-0802">TPR repeat</keyword>
<dbReference type="Gene3D" id="1.25.40.10">
    <property type="entry name" value="Tetratricopeptide repeat domain"/>
    <property type="match status" value="1"/>
</dbReference>
<gene>
    <name evidence="3" type="ordered locus">Pcar_1143</name>
</gene>
<dbReference type="PANTHER" id="PTHR41786:SF1">
    <property type="entry name" value="6-HYDROXYMETHYLPTERIN DIPHOSPHOKINASE MPTE-LIKE DOMAIN-CONTAINING PROTEIN"/>
    <property type="match status" value="1"/>
</dbReference>
<dbReference type="EMBL" id="CP000142">
    <property type="protein sequence ID" value="ABA88392.1"/>
    <property type="molecule type" value="Genomic_DNA"/>
</dbReference>
<sequence length="837" mass="94531">MENFATYDLGPFIANDFGDRYLYPVNRETFHRTSANVLYKKHFDGGLFNGKTLHILVGTDSGILLKYLLQADLPEGSRYVCIELPHVIARLTQEGLLEKLPENITCAPIDQLKKIADRFQFQNYLYTEKIIIWKSLAAVDAFLPEYAELYWATRDYIDTFAWKIKVQLGNHIFLSRQLENLTENRISAAFLQNLFPGKTAVLLAAGPSLDDLLPWVQQHRDKLVVLAVSRIARRLKEVDLAPDIFFSVDPQQACFDVSKEMLHFGERTLFVNSFHVVPQLISQWQGPAAFIGKRFPWPETSTETFLNAPGPTVTNAAFATAMQMGFSQIILAGVDLCFSPEGYSHAKGSYERQAGPQFHQFDTQVETNRGIRTFTTRAMAEAITSLGDLAKLALAKGCKTINPTALAAKISHVEHIPLDTLDFTPLTEPAWEKIIHTFPKENDQTRKAYFKTVLDKLQTAERHTIKVQKLAAEGLKCNDGLFGRNGMQADFKYKIRMDKVEKAMNRPPVATYANLIKEIGLRQFLKLSPIDEGGEWSDEQVEETGRLYYEAYRDSAAQMLQYIQKAIGRIKLRMEEENRDADLTRLIETWRENAETGRALIWNHRHNKDNDNRPDSINHRLTECIADFYASIAHNPDYLVQGTKVGADPEMARQRIRILFKNRDRTALSGILQGLAASTDDNNTPIYHLAAAYLAELGGDFAGAFEAYQNVLESASQSVAEDALRRVASLSLELDNPENALLALECLAGYSPVYLAQYADLAKLLGQTKTALDAYADYLERFPDDLMVLLKVGQLYQQQGQHEFAQTVFKHILNLEPENEAAKKSFEISDNFLRSGS</sequence>
<dbReference type="KEGG" id="pca:Pcar_1143"/>
<organism evidence="3 4">
    <name type="scientific">Syntrophotalea carbinolica (strain DSM 2380 / NBRC 103641 / GraBd1)</name>
    <name type="common">Pelobacter carbinolicus</name>
    <dbReference type="NCBI Taxonomy" id="338963"/>
    <lineage>
        <taxon>Bacteria</taxon>
        <taxon>Pseudomonadati</taxon>
        <taxon>Thermodesulfobacteriota</taxon>
        <taxon>Desulfuromonadia</taxon>
        <taxon>Desulfuromonadales</taxon>
        <taxon>Syntrophotaleaceae</taxon>
        <taxon>Syntrophotalea</taxon>
    </lineage>
</organism>
<dbReference type="Pfam" id="PF01973">
    <property type="entry name" value="MptE-like"/>
    <property type="match status" value="1"/>
</dbReference>
<proteinExistence type="predicted"/>
<feature type="repeat" description="TPR" evidence="1">
    <location>
        <begin position="786"/>
        <end position="819"/>
    </location>
</feature>
<protein>
    <recommendedName>
        <fullName evidence="2">6-hydroxymethylpterin diphosphokinase MptE-like domain-containing protein</fullName>
    </recommendedName>
</protein>
<reference evidence="3 4" key="2">
    <citation type="journal article" date="2012" name="BMC Genomics">
        <title>The genome of Pelobacter carbinolicus reveals surprising metabolic capabilities and physiological features.</title>
        <authorList>
            <person name="Aklujkar M."/>
            <person name="Haveman S.A."/>
            <person name="Didonato R.Jr."/>
            <person name="Chertkov O."/>
            <person name="Han C.S."/>
            <person name="Land M.L."/>
            <person name="Brown P."/>
            <person name="Lovley D.R."/>
        </authorList>
    </citation>
    <scope>NUCLEOTIDE SEQUENCE [LARGE SCALE GENOMIC DNA]</scope>
    <source>
        <strain evidence="4">DSM 2380 / NBRC 103641 / GraBd1</strain>
    </source>
</reference>
<dbReference type="HOGENOM" id="CLU_340603_0_0_7"/>
<feature type="domain" description="6-hydroxymethylpterin diphosphokinase MptE-like" evidence="2">
    <location>
        <begin position="176"/>
        <end position="339"/>
    </location>
</feature>
<evidence type="ECO:0000256" key="1">
    <source>
        <dbReference type="PROSITE-ProRule" id="PRU00339"/>
    </source>
</evidence>
<keyword evidence="4" id="KW-1185">Reference proteome</keyword>
<dbReference type="OrthoDB" id="5404763at2"/>
<dbReference type="STRING" id="338963.Pcar_1143"/>
<dbReference type="Gene3D" id="3.90.1480.10">
    <property type="entry name" value="Alpha-2,3-sialyltransferase"/>
    <property type="match status" value="1"/>
</dbReference>
<dbReference type="InterPro" id="IPR019734">
    <property type="entry name" value="TPR_rpt"/>
</dbReference>
<dbReference type="Proteomes" id="UP000002534">
    <property type="component" value="Chromosome"/>
</dbReference>
<dbReference type="AlphaFoldDB" id="Q3A5G5"/>
<dbReference type="PANTHER" id="PTHR41786">
    <property type="entry name" value="MOTILITY ACCESSORY FACTOR MAF"/>
    <property type="match status" value="1"/>
</dbReference>
<reference evidence="4" key="1">
    <citation type="submission" date="2005-10" db="EMBL/GenBank/DDBJ databases">
        <title>Complete sequence of Pelobacter carbinolicus DSM 2380.</title>
        <authorList>
            <person name="Copeland A."/>
            <person name="Lucas S."/>
            <person name="Lapidus A."/>
            <person name="Barry K."/>
            <person name="Detter J.C."/>
            <person name="Glavina T."/>
            <person name="Hammon N."/>
            <person name="Israni S."/>
            <person name="Pitluck S."/>
            <person name="Chertkov O."/>
            <person name="Schmutz J."/>
            <person name="Larimer F."/>
            <person name="Land M."/>
            <person name="Kyrpides N."/>
            <person name="Ivanova N."/>
            <person name="Richardson P."/>
        </authorList>
    </citation>
    <scope>NUCLEOTIDE SEQUENCE [LARGE SCALE GENOMIC DNA]</scope>
    <source>
        <strain evidence="4">DSM 2380 / NBRC 103641 / GraBd1</strain>
    </source>
</reference>
<name>Q3A5G5_SYNC1</name>
<dbReference type="PROSITE" id="PS50005">
    <property type="entry name" value="TPR"/>
    <property type="match status" value="1"/>
</dbReference>
<dbReference type="InterPro" id="IPR002826">
    <property type="entry name" value="MptE-like"/>
</dbReference>
<evidence type="ECO:0000313" key="4">
    <source>
        <dbReference type="Proteomes" id="UP000002534"/>
    </source>
</evidence>